<proteinExistence type="predicted"/>
<dbReference type="InterPro" id="IPR002625">
    <property type="entry name" value="Smr_dom"/>
</dbReference>
<feature type="region of interest" description="Disordered" evidence="1">
    <location>
        <begin position="174"/>
        <end position="202"/>
    </location>
</feature>
<dbReference type="PANTHER" id="PTHR46651">
    <property type="entry name" value="POLYADENYLATE-BINDING PROTEIN-INTERACTING PROTEIN 7"/>
    <property type="match status" value="1"/>
</dbReference>
<organism evidence="3 4">
    <name type="scientific">Ramalina farinacea</name>
    <dbReference type="NCBI Taxonomy" id="258253"/>
    <lineage>
        <taxon>Eukaryota</taxon>
        <taxon>Fungi</taxon>
        <taxon>Dikarya</taxon>
        <taxon>Ascomycota</taxon>
        <taxon>Pezizomycotina</taxon>
        <taxon>Lecanoromycetes</taxon>
        <taxon>OSLEUM clade</taxon>
        <taxon>Lecanoromycetidae</taxon>
        <taxon>Lecanorales</taxon>
        <taxon>Lecanorineae</taxon>
        <taxon>Ramalinaceae</taxon>
        <taxon>Ramalina</taxon>
    </lineage>
</organism>
<feature type="compositionally biased region" description="Low complexity" evidence="1">
    <location>
        <begin position="181"/>
        <end position="195"/>
    </location>
</feature>
<reference evidence="3" key="1">
    <citation type="journal article" date="2023" name="Genome Biol. Evol.">
        <title>First Whole Genome Sequence and Flow Cytometry Genome Size Data for the Lichen-Forming Fungus Ramalina farinacea (Ascomycota).</title>
        <authorList>
            <person name="Llewellyn T."/>
            <person name="Mian S."/>
            <person name="Hill R."/>
            <person name="Leitch I.J."/>
            <person name="Gaya E."/>
        </authorList>
    </citation>
    <scope>NUCLEOTIDE SEQUENCE</scope>
    <source>
        <strain evidence="3">LIQ254RAFAR</strain>
    </source>
</reference>
<dbReference type="SMART" id="SM00463">
    <property type="entry name" value="SMR"/>
    <property type="match status" value="1"/>
</dbReference>
<accession>A0AA43TUA5</accession>
<dbReference type="Pfam" id="PF08590">
    <property type="entry name" value="DUF1771"/>
    <property type="match status" value="1"/>
</dbReference>
<dbReference type="AlphaFoldDB" id="A0AA43TUA5"/>
<keyword evidence="4" id="KW-1185">Reference proteome</keyword>
<feature type="domain" description="Smr" evidence="2">
    <location>
        <begin position="349"/>
        <end position="428"/>
    </location>
</feature>
<evidence type="ECO:0000259" key="2">
    <source>
        <dbReference type="PROSITE" id="PS50828"/>
    </source>
</evidence>
<name>A0AA43TUA5_9LECA</name>
<protein>
    <recommendedName>
        <fullName evidence="2">Smr domain-containing protein</fullName>
    </recommendedName>
</protein>
<dbReference type="Gene3D" id="3.30.1370.110">
    <property type="match status" value="1"/>
</dbReference>
<dbReference type="Proteomes" id="UP001161017">
    <property type="component" value="Unassembled WGS sequence"/>
</dbReference>
<sequence>MISDVTYRACLPVLEDAELDEEEQTEKIKAIVSATLSIDGQALEDAVLNVRWQHRSAKNPSKTTPPVRQAIVRQSSPSPWQHAARASTPSLSGSPSIGRASPALPSGMNGSPHPFIRSRSFASASPFNSPRASPRLAFANPIPHSPSLSNYEFNDGYTERNDYGDYGSDNVDWLVNDEAGSRPSSSGAGSTSEGGLNPAAACWTRPQSDEMSSYDMLRSVMGDGKTDEEIERALEEHGYDLSATIMTLMGVSSAQQDQSYFPENAGQILVGKSMAPSQPISIDQGDKGRSNIICNAAQAWNRNDARAAKALSLRGQSENDLMRKAHREAARLLYEARNKDSSGSSEIYVDLHGLHPDEAVEYLEQILLEQQSSGKPVYAIVGTGHHSKNGKDKVGKAIRAWLGEWKYAYGEFGVGGDGMGGILGIDPQSFDRAKLREGGHEDNAEEQSIGGKIKLIKAVERAGGEAG</sequence>
<dbReference type="PROSITE" id="PS50828">
    <property type="entry name" value="SMR"/>
    <property type="match status" value="1"/>
</dbReference>
<dbReference type="InterPro" id="IPR053242">
    <property type="entry name" value="PAM2-like_domain"/>
</dbReference>
<dbReference type="InterPro" id="IPR013899">
    <property type="entry name" value="DUF1771"/>
</dbReference>
<gene>
    <name evidence="3" type="ORF">OHK93_007663</name>
</gene>
<evidence type="ECO:0000256" key="1">
    <source>
        <dbReference type="SAM" id="MobiDB-lite"/>
    </source>
</evidence>
<evidence type="ECO:0000313" key="4">
    <source>
        <dbReference type="Proteomes" id="UP001161017"/>
    </source>
</evidence>
<dbReference type="SMART" id="SM01162">
    <property type="entry name" value="DUF1771"/>
    <property type="match status" value="1"/>
</dbReference>
<feature type="region of interest" description="Disordered" evidence="1">
    <location>
        <begin position="56"/>
        <end position="117"/>
    </location>
</feature>
<dbReference type="SUPFAM" id="SSF160443">
    <property type="entry name" value="SMR domain-like"/>
    <property type="match status" value="1"/>
</dbReference>
<dbReference type="EMBL" id="JAPUFD010000007">
    <property type="protein sequence ID" value="MDI1488388.1"/>
    <property type="molecule type" value="Genomic_DNA"/>
</dbReference>
<feature type="compositionally biased region" description="Polar residues" evidence="1">
    <location>
        <begin position="58"/>
        <end position="79"/>
    </location>
</feature>
<comment type="caution">
    <text evidence="3">The sequence shown here is derived from an EMBL/GenBank/DDBJ whole genome shotgun (WGS) entry which is preliminary data.</text>
</comment>
<evidence type="ECO:0000313" key="3">
    <source>
        <dbReference type="EMBL" id="MDI1488388.1"/>
    </source>
</evidence>
<dbReference type="PANTHER" id="PTHR46651:SF1">
    <property type="entry name" value="SMALL MUTS RELATED FAMILY PROTEIN"/>
    <property type="match status" value="1"/>
</dbReference>
<dbReference type="InterPro" id="IPR036063">
    <property type="entry name" value="Smr_dom_sf"/>
</dbReference>